<dbReference type="PROSITE" id="PS50110">
    <property type="entry name" value="RESPONSE_REGULATORY"/>
    <property type="match status" value="1"/>
</dbReference>
<dbReference type="Gene3D" id="3.40.50.2300">
    <property type="match status" value="1"/>
</dbReference>
<dbReference type="Proteomes" id="UP000664167">
    <property type="component" value="Unassembled WGS sequence"/>
</dbReference>
<name>A0A939FAD9_9ACTN</name>
<dbReference type="PANTHER" id="PTHR48111:SF4">
    <property type="entry name" value="DNA-BINDING DUAL TRANSCRIPTIONAL REGULATOR OMPR"/>
    <property type="match status" value="1"/>
</dbReference>
<feature type="DNA-binding region" description="OmpR/PhoB-type" evidence="6">
    <location>
        <begin position="124"/>
        <end position="225"/>
    </location>
</feature>
<dbReference type="InterPro" id="IPR036388">
    <property type="entry name" value="WH-like_DNA-bd_sf"/>
</dbReference>
<evidence type="ECO:0000313" key="10">
    <source>
        <dbReference type="Proteomes" id="UP000664167"/>
    </source>
</evidence>
<dbReference type="SUPFAM" id="SSF52172">
    <property type="entry name" value="CheY-like"/>
    <property type="match status" value="1"/>
</dbReference>
<dbReference type="SMART" id="SM00862">
    <property type="entry name" value="Trans_reg_C"/>
    <property type="match status" value="1"/>
</dbReference>
<evidence type="ECO:0000313" key="9">
    <source>
        <dbReference type="EMBL" id="MBO0514463.1"/>
    </source>
</evidence>
<dbReference type="Gene3D" id="6.10.250.690">
    <property type="match status" value="1"/>
</dbReference>
<reference evidence="9" key="1">
    <citation type="submission" date="2021-03" db="EMBL/GenBank/DDBJ databases">
        <title>Streptomyces poriferae sp. nov., a novel marine sponge-derived Actinobacteria species with anti-MRSA activity.</title>
        <authorList>
            <person name="Sandoval-Powers M."/>
            <person name="Kralova S."/>
            <person name="Nguyen G.-S."/>
            <person name="Fawwal D."/>
            <person name="Degnes K."/>
            <person name="Klinkenberg G."/>
            <person name="Sletta H."/>
            <person name="Wentzel A."/>
            <person name="Liles M.R."/>
        </authorList>
    </citation>
    <scope>NUCLEOTIDE SEQUENCE</scope>
    <source>
        <strain evidence="9">DSM 41794</strain>
    </source>
</reference>
<evidence type="ECO:0000259" key="7">
    <source>
        <dbReference type="PROSITE" id="PS50110"/>
    </source>
</evidence>
<dbReference type="GO" id="GO:0032993">
    <property type="term" value="C:protein-DNA complex"/>
    <property type="evidence" value="ECO:0007669"/>
    <property type="project" value="TreeGrafter"/>
</dbReference>
<dbReference type="InterPro" id="IPR001867">
    <property type="entry name" value="OmpR/PhoB-type_DNA-bd"/>
</dbReference>
<dbReference type="GO" id="GO:0000156">
    <property type="term" value="F:phosphorelay response regulator activity"/>
    <property type="evidence" value="ECO:0007669"/>
    <property type="project" value="TreeGrafter"/>
</dbReference>
<keyword evidence="10" id="KW-1185">Reference proteome</keyword>
<dbReference type="InterPro" id="IPR011006">
    <property type="entry name" value="CheY-like_superfamily"/>
</dbReference>
<dbReference type="PANTHER" id="PTHR48111">
    <property type="entry name" value="REGULATOR OF RPOS"/>
    <property type="match status" value="1"/>
</dbReference>
<dbReference type="InterPro" id="IPR001789">
    <property type="entry name" value="Sig_transdc_resp-reg_receiver"/>
</dbReference>
<dbReference type="Pfam" id="PF00486">
    <property type="entry name" value="Trans_reg_C"/>
    <property type="match status" value="1"/>
</dbReference>
<keyword evidence="2" id="KW-0805">Transcription regulation</keyword>
<keyword evidence="4" id="KW-0804">Transcription</keyword>
<dbReference type="CDD" id="cd17574">
    <property type="entry name" value="REC_OmpR"/>
    <property type="match status" value="1"/>
</dbReference>
<dbReference type="GO" id="GO:0000976">
    <property type="term" value="F:transcription cis-regulatory region binding"/>
    <property type="evidence" value="ECO:0007669"/>
    <property type="project" value="TreeGrafter"/>
</dbReference>
<gene>
    <name evidence="9" type="ORF">J0695_22100</name>
</gene>
<keyword evidence="3 6" id="KW-0238">DNA-binding</keyword>
<dbReference type="Pfam" id="PF00072">
    <property type="entry name" value="Response_reg"/>
    <property type="match status" value="1"/>
</dbReference>
<protein>
    <submittedName>
        <fullName evidence="9">Response regulator transcription factor</fullName>
    </submittedName>
</protein>
<evidence type="ECO:0000256" key="2">
    <source>
        <dbReference type="ARBA" id="ARBA00023015"/>
    </source>
</evidence>
<organism evidence="9 10">
    <name type="scientific">Streptomyces beijiangensis</name>
    <dbReference type="NCBI Taxonomy" id="163361"/>
    <lineage>
        <taxon>Bacteria</taxon>
        <taxon>Bacillati</taxon>
        <taxon>Actinomycetota</taxon>
        <taxon>Actinomycetes</taxon>
        <taxon>Kitasatosporales</taxon>
        <taxon>Streptomycetaceae</taxon>
        <taxon>Streptomyces</taxon>
    </lineage>
</organism>
<keyword evidence="1 5" id="KW-0597">Phosphoprotein</keyword>
<dbReference type="Gene3D" id="1.10.10.10">
    <property type="entry name" value="Winged helix-like DNA-binding domain superfamily/Winged helix DNA-binding domain"/>
    <property type="match status" value="1"/>
</dbReference>
<dbReference type="RefSeq" id="WP_206963861.1">
    <property type="nucleotide sequence ID" value="NZ_BAAAJJ010000002.1"/>
</dbReference>
<dbReference type="InterPro" id="IPR039420">
    <property type="entry name" value="WalR-like"/>
</dbReference>
<dbReference type="GO" id="GO:0005829">
    <property type="term" value="C:cytosol"/>
    <property type="evidence" value="ECO:0007669"/>
    <property type="project" value="TreeGrafter"/>
</dbReference>
<evidence type="ECO:0000256" key="1">
    <source>
        <dbReference type="ARBA" id="ARBA00022553"/>
    </source>
</evidence>
<dbReference type="CDD" id="cd00383">
    <property type="entry name" value="trans_reg_C"/>
    <property type="match status" value="1"/>
</dbReference>
<dbReference type="PROSITE" id="PS51755">
    <property type="entry name" value="OMPR_PHOB"/>
    <property type="match status" value="1"/>
</dbReference>
<dbReference type="EMBL" id="JAFLRJ010000208">
    <property type="protein sequence ID" value="MBO0514463.1"/>
    <property type="molecule type" value="Genomic_DNA"/>
</dbReference>
<sequence>MTTVLVVEDDPDVALVLSVLFRRSGWGTVRAGDGRTALRMLHETKPDVMVLDVGLPGLDGWQVLERVRDMSDLPVLMLTAHGHESDRVRGLRAGADDYLTKPFSNQELVARIEALLRRVPTHADLPRRYDDGVLTLDAVTRRAMWREQPLELSDLQFRLLHVLAQAKNTVVTPEQLLGRVWDDASGGGGDRVKFAVLRLRRAIQELDPDADPIESVRGVGYRYRGN</sequence>
<evidence type="ECO:0000259" key="8">
    <source>
        <dbReference type="PROSITE" id="PS51755"/>
    </source>
</evidence>
<feature type="modified residue" description="4-aspartylphosphate" evidence="5">
    <location>
        <position position="52"/>
    </location>
</feature>
<proteinExistence type="predicted"/>
<evidence type="ECO:0000256" key="6">
    <source>
        <dbReference type="PROSITE-ProRule" id="PRU01091"/>
    </source>
</evidence>
<dbReference type="GO" id="GO:0006355">
    <property type="term" value="P:regulation of DNA-templated transcription"/>
    <property type="evidence" value="ECO:0007669"/>
    <property type="project" value="InterPro"/>
</dbReference>
<feature type="domain" description="Response regulatory" evidence="7">
    <location>
        <begin position="3"/>
        <end position="116"/>
    </location>
</feature>
<evidence type="ECO:0000256" key="4">
    <source>
        <dbReference type="ARBA" id="ARBA00023163"/>
    </source>
</evidence>
<accession>A0A939FAD9</accession>
<evidence type="ECO:0000256" key="3">
    <source>
        <dbReference type="ARBA" id="ARBA00023125"/>
    </source>
</evidence>
<dbReference type="AlphaFoldDB" id="A0A939FAD9"/>
<feature type="domain" description="OmpR/PhoB-type" evidence="8">
    <location>
        <begin position="124"/>
        <end position="225"/>
    </location>
</feature>
<comment type="caution">
    <text evidence="9">The sequence shown here is derived from an EMBL/GenBank/DDBJ whole genome shotgun (WGS) entry which is preliminary data.</text>
</comment>
<dbReference type="SMART" id="SM00448">
    <property type="entry name" value="REC"/>
    <property type="match status" value="1"/>
</dbReference>
<evidence type="ECO:0000256" key="5">
    <source>
        <dbReference type="PROSITE-ProRule" id="PRU00169"/>
    </source>
</evidence>